<reference evidence="7" key="1">
    <citation type="journal article" date="2019" name="Int. J. Syst. Evol. Microbiol.">
        <title>The Global Catalogue of Microorganisms (GCM) 10K type strain sequencing project: providing services to taxonomists for standard genome sequencing and annotation.</title>
        <authorList>
            <consortium name="The Broad Institute Genomics Platform"/>
            <consortium name="The Broad Institute Genome Sequencing Center for Infectious Disease"/>
            <person name="Wu L."/>
            <person name="Ma J."/>
        </authorList>
    </citation>
    <scope>NUCLEOTIDE SEQUENCE [LARGE SCALE GENOMIC DNA]</scope>
    <source>
        <strain evidence="7">CGMCC 4.7192</strain>
    </source>
</reference>
<gene>
    <name evidence="6" type="ORF">ACFSKO_08685</name>
</gene>
<keyword evidence="4" id="KW-0804">Transcription</keyword>
<protein>
    <submittedName>
        <fullName evidence="6">LysR family transcriptional regulator</fullName>
    </submittedName>
</protein>
<evidence type="ECO:0000256" key="3">
    <source>
        <dbReference type="ARBA" id="ARBA00023125"/>
    </source>
</evidence>
<evidence type="ECO:0000259" key="5">
    <source>
        <dbReference type="PROSITE" id="PS50931"/>
    </source>
</evidence>
<evidence type="ECO:0000256" key="2">
    <source>
        <dbReference type="ARBA" id="ARBA00023015"/>
    </source>
</evidence>
<keyword evidence="3" id="KW-0238">DNA-binding</keyword>
<proteinExistence type="inferred from homology"/>
<dbReference type="SUPFAM" id="SSF46785">
    <property type="entry name" value="Winged helix' DNA-binding domain"/>
    <property type="match status" value="1"/>
</dbReference>
<dbReference type="RefSeq" id="WP_380250534.1">
    <property type="nucleotide sequence ID" value="NZ_JBHUII010000004.1"/>
</dbReference>
<feature type="domain" description="HTH lysR-type" evidence="5">
    <location>
        <begin position="8"/>
        <end position="65"/>
    </location>
</feature>
<dbReference type="EMBL" id="JBHUII010000004">
    <property type="protein sequence ID" value="MFD2205684.1"/>
    <property type="molecule type" value="Genomic_DNA"/>
</dbReference>
<evidence type="ECO:0000313" key="6">
    <source>
        <dbReference type="EMBL" id="MFD2205684.1"/>
    </source>
</evidence>
<dbReference type="InterPro" id="IPR005119">
    <property type="entry name" value="LysR_subst-bd"/>
</dbReference>
<name>A0ABW5BJA6_9PROT</name>
<evidence type="ECO:0000313" key="7">
    <source>
        <dbReference type="Proteomes" id="UP001597294"/>
    </source>
</evidence>
<dbReference type="Gene3D" id="3.40.190.290">
    <property type="match status" value="1"/>
</dbReference>
<dbReference type="Pfam" id="PF00126">
    <property type="entry name" value="HTH_1"/>
    <property type="match status" value="1"/>
</dbReference>
<organism evidence="6 7">
    <name type="scientific">Kiloniella antarctica</name>
    <dbReference type="NCBI Taxonomy" id="1550907"/>
    <lineage>
        <taxon>Bacteria</taxon>
        <taxon>Pseudomonadati</taxon>
        <taxon>Pseudomonadota</taxon>
        <taxon>Alphaproteobacteria</taxon>
        <taxon>Rhodospirillales</taxon>
        <taxon>Kiloniellaceae</taxon>
        <taxon>Kiloniella</taxon>
    </lineage>
</organism>
<dbReference type="Proteomes" id="UP001597294">
    <property type="component" value="Unassembled WGS sequence"/>
</dbReference>
<dbReference type="PRINTS" id="PR00039">
    <property type="entry name" value="HTHLYSR"/>
</dbReference>
<comment type="similarity">
    <text evidence="1">Belongs to the LysR transcriptional regulatory family.</text>
</comment>
<dbReference type="InterPro" id="IPR058163">
    <property type="entry name" value="LysR-type_TF_proteobact-type"/>
</dbReference>
<evidence type="ECO:0000256" key="4">
    <source>
        <dbReference type="ARBA" id="ARBA00023163"/>
    </source>
</evidence>
<dbReference type="PANTHER" id="PTHR30537">
    <property type="entry name" value="HTH-TYPE TRANSCRIPTIONAL REGULATOR"/>
    <property type="match status" value="1"/>
</dbReference>
<dbReference type="InterPro" id="IPR036388">
    <property type="entry name" value="WH-like_DNA-bd_sf"/>
</dbReference>
<sequence length="297" mass="32770">MEWKRLNFDWNQARAFLATAEEGSLSAAARALGLTQPTLSRQVAGLEESLGVTLFERTSRALLLTQTGTQLLEHFRSMGEAANRISITATGQSEAMTGHVAIACTNGMATFFLPEILKKLQAAAPDLQIEIIASNEMSDLRRREADIAIRHARPQDEGLFAKRLRDTTGHLFASSEYLDAVGRPSHPSDIEKLQFVGCEYPERMLGLMASHGLGLTVANFNYSTASVTMALELVRKGLGIGILPIDVGAAYPELENPYPDFEPIEIESWLVAHRELKTNLRIRLVFDLLAEYLGTKQ</sequence>
<keyword evidence="2" id="KW-0805">Transcription regulation</keyword>
<dbReference type="PANTHER" id="PTHR30537:SF3">
    <property type="entry name" value="TRANSCRIPTIONAL REGULATORY PROTEIN"/>
    <property type="match status" value="1"/>
</dbReference>
<comment type="caution">
    <text evidence="6">The sequence shown here is derived from an EMBL/GenBank/DDBJ whole genome shotgun (WGS) entry which is preliminary data.</text>
</comment>
<dbReference type="Pfam" id="PF03466">
    <property type="entry name" value="LysR_substrate"/>
    <property type="match status" value="1"/>
</dbReference>
<accession>A0ABW5BJA6</accession>
<dbReference type="PROSITE" id="PS50931">
    <property type="entry name" value="HTH_LYSR"/>
    <property type="match status" value="1"/>
</dbReference>
<dbReference type="Gene3D" id="1.10.10.10">
    <property type="entry name" value="Winged helix-like DNA-binding domain superfamily/Winged helix DNA-binding domain"/>
    <property type="match status" value="1"/>
</dbReference>
<evidence type="ECO:0000256" key="1">
    <source>
        <dbReference type="ARBA" id="ARBA00009437"/>
    </source>
</evidence>
<keyword evidence="7" id="KW-1185">Reference proteome</keyword>
<dbReference type="InterPro" id="IPR036390">
    <property type="entry name" value="WH_DNA-bd_sf"/>
</dbReference>
<dbReference type="SUPFAM" id="SSF53850">
    <property type="entry name" value="Periplasmic binding protein-like II"/>
    <property type="match status" value="1"/>
</dbReference>
<dbReference type="InterPro" id="IPR000847">
    <property type="entry name" value="LysR_HTH_N"/>
</dbReference>